<comment type="caution">
    <text evidence="2">The sequence shown here is derived from an EMBL/GenBank/DDBJ whole genome shotgun (WGS) entry which is preliminary data.</text>
</comment>
<feature type="compositionally biased region" description="Acidic residues" evidence="1">
    <location>
        <begin position="296"/>
        <end position="311"/>
    </location>
</feature>
<dbReference type="RefSeq" id="XP_041685312.1">
    <property type="nucleotide sequence ID" value="XM_041835116.1"/>
</dbReference>
<evidence type="ECO:0000256" key="1">
    <source>
        <dbReference type="SAM" id="MobiDB-lite"/>
    </source>
</evidence>
<gene>
    <name evidence="2" type="ORF">FMAN_08569</name>
</gene>
<dbReference type="Proteomes" id="UP000184255">
    <property type="component" value="Unassembled WGS sequence"/>
</dbReference>
<evidence type="ECO:0000313" key="2">
    <source>
        <dbReference type="EMBL" id="CVK98591.1"/>
    </source>
</evidence>
<feature type="region of interest" description="Disordered" evidence="1">
    <location>
        <begin position="290"/>
        <end position="323"/>
    </location>
</feature>
<dbReference type="EMBL" id="FCQH01000009">
    <property type="protein sequence ID" value="CVK98591.1"/>
    <property type="molecule type" value="Genomic_DNA"/>
</dbReference>
<proteinExistence type="predicted"/>
<evidence type="ECO:0000313" key="3">
    <source>
        <dbReference type="Proteomes" id="UP000184255"/>
    </source>
</evidence>
<sequence>MSANRSFLTFPLELRSQIYRDYFQVDGGYVYDAKSDKLKTSDDQPIDLALIFTCRTIANETKHIPLSLNSVAFLTLYREDWRSLAGCFNLVATYYHHLELDFALHVAEFMTPDMQSQLASKYPDFTRELATASAEHLEHYRITHDNDTNDQAAGGDATSPGSNSGSGHTESQPVNESSGAHCGQIGQFLHHWASPNRFYAGFARIQDPLYYCFQLMAEQRPVEFANHIRSTFPHWTAADPVQQFFDLRYDDWAIPSESQLKRVIRLLALGDIWIHPAMWHAKPRNNDGHLDYIDDRDSDEEQDDTDEDEEMTASPDSDGLVRAPQGVRCREKIRFSAAASAIRFLKRIPNQRTLMKKIVLHENFKSVNNPETHAQGLVPFLQENPSLQIVRRVSMLDCIFGIAEPPAAVSTYLHRGRERQQKLYKRFFSLRILPWLKEAIAMEERQIPAKSFTLVLEAGANQDYCTDLFQRLLHRDVAWCRAQEVLTARGTLSLPPSQRYHDRVRVQDLEAIDRLVNHTSTILTADFNTGVAWDVQALVQQTQHFDGIRWLLEWIIHAGVSYERLVLDQTYRDRVAEVFEIQTDGYLVSNSDTT</sequence>
<name>A0A1L7TTL0_FUSMA</name>
<keyword evidence="3" id="KW-1185">Reference proteome</keyword>
<feature type="region of interest" description="Disordered" evidence="1">
    <location>
        <begin position="146"/>
        <end position="179"/>
    </location>
</feature>
<accession>A0A1L7TTL0</accession>
<feature type="compositionally biased region" description="Polar residues" evidence="1">
    <location>
        <begin position="159"/>
        <end position="178"/>
    </location>
</feature>
<dbReference type="GeneID" id="65087829"/>
<organism evidence="2 3">
    <name type="scientific">Fusarium mangiferae</name>
    <name type="common">Mango malformation disease fungus</name>
    <dbReference type="NCBI Taxonomy" id="192010"/>
    <lineage>
        <taxon>Eukaryota</taxon>
        <taxon>Fungi</taxon>
        <taxon>Dikarya</taxon>
        <taxon>Ascomycota</taxon>
        <taxon>Pezizomycotina</taxon>
        <taxon>Sordariomycetes</taxon>
        <taxon>Hypocreomycetidae</taxon>
        <taxon>Hypocreales</taxon>
        <taxon>Nectriaceae</taxon>
        <taxon>Fusarium</taxon>
        <taxon>Fusarium fujikuroi species complex</taxon>
    </lineage>
</organism>
<protein>
    <submittedName>
        <fullName evidence="2">Uncharacterized protein</fullName>
    </submittedName>
</protein>
<reference evidence="3" key="1">
    <citation type="journal article" date="2016" name="Genome Biol. Evol.">
        <title>Comparative 'omics' of the Fusarium fujikuroi species complex highlights differences in genetic potential and metabolite synthesis.</title>
        <authorList>
            <person name="Niehaus E.-M."/>
            <person name="Muensterkoetter M."/>
            <person name="Proctor R.H."/>
            <person name="Brown D.W."/>
            <person name="Sharon A."/>
            <person name="Idan Y."/>
            <person name="Oren-Young L."/>
            <person name="Sieber C.M."/>
            <person name="Novak O."/>
            <person name="Pencik A."/>
            <person name="Tarkowska D."/>
            <person name="Hromadova K."/>
            <person name="Freeman S."/>
            <person name="Maymon M."/>
            <person name="Elazar M."/>
            <person name="Youssef S.A."/>
            <person name="El-Shabrawy E.S.M."/>
            <person name="Shalaby A.B.A."/>
            <person name="Houterman P."/>
            <person name="Brock N.L."/>
            <person name="Burkhardt I."/>
            <person name="Tsavkelova E.A."/>
            <person name="Dickschat J.S."/>
            <person name="Galuszka P."/>
            <person name="Gueldener U."/>
            <person name="Tudzynski B."/>
        </authorList>
    </citation>
    <scope>NUCLEOTIDE SEQUENCE [LARGE SCALE GENOMIC DNA]</scope>
    <source>
        <strain evidence="3">MRC7560</strain>
    </source>
</reference>
<dbReference type="VEuPathDB" id="FungiDB:FMAN_08569"/>
<dbReference type="AlphaFoldDB" id="A0A1L7TTL0"/>